<keyword evidence="2" id="KW-1185">Reference proteome</keyword>
<protein>
    <submittedName>
        <fullName evidence="1">Uncharacterized protein</fullName>
    </submittedName>
</protein>
<sequence>MTSPFHDFLHDTRAQDLPAGVLAVARRWLLDLLGAV</sequence>
<name>A0A1H8LCB7_9RHOB</name>
<dbReference type="EMBL" id="FODE01000029">
    <property type="protein sequence ID" value="SEO02456.1"/>
    <property type="molecule type" value="Genomic_DNA"/>
</dbReference>
<organism evidence="1 2">
    <name type="scientific">Paracoccus alcaliphilus</name>
    <dbReference type="NCBI Taxonomy" id="34002"/>
    <lineage>
        <taxon>Bacteria</taxon>
        <taxon>Pseudomonadati</taxon>
        <taxon>Pseudomonadota</taxon>
        <taxon>Alphaproteobacteria</taxon>
        <taxon>Rhodobacterales</taxon>
        <taxon>Paracoccaceae</taxon>
        <taxon>Paracoccus</taxon>
    </lineage>
</organism>
<accession>A0A1H8LCB7</accession>
<dbReference type="AlphaFoldDB" id="A0A1H8LCB7"/>
<evidence type="ECO:0000313" key="1">
    <source>
        <dbReference type="EMBL" id="SEO02456.1"/>
    </source>
</evidence>
<gene>
    <name evidence="1" type="ORF">SAMN04489859_102930</name>
</gene>
<dbReference type="Proteomes" id="UP000199054">
    <property type="component" value="Unassembled WGS sequence"/>
</dbReference>
<proteinExistence type="predicted"/>
<evidence type="ECO:0000313" key="2">
    <source>
        <dbReference type="Proteomes" id="UP000199054"/>
    </source>
</evidence>
<reference evidence="1 2" key="1">
    <citation type="submission" date="2016-10" db="EMBL/GenBank/DDBJ databases">
        <authorList>
            <person name="de Groot N.N."/>
        </authorList>
    </citation>
    <scope>NUCLEOTIDE SEQUENCE [LARGE SCALE GENOMIC DNA]</scope>
    <source>
        <strain evidence="1 2">DSM 8512</strain>
    </source>
</reference>